<evidence type="ECO:0000256" key="4">
    <source>
        <dbReference type="ARBA" id="ARBA00022603"/>
    </source>
</evidence>
<evidence type="ECO:0000256" key="14">
    <source>
        <dbReference type="ARBA" id="ARBA00049739"/>
    </source>
</evidence>
<feature type="site" description="mRNA cap binding" evidence="17">
    <location>
        <position position="265"/>
    </location>
</feature>
<feature type="site" description="mRNA cap binding" evidence="17">
    <location>
        <position position="220"/>
    </location>
</feature>
<feature type="binding site" evidence="16">
    <location>
        <position position="162"/>
    </location>
    <ligand>
        <name>S-adenosyl-L-methionine</name>
        <dbReference type="ChEBI" id="CHEBI:59789"/>
    </ligand>
</feature>
<feature type="binding site" evidence="16">
    <location>
        <position position="236"/>
    </location>
    <ligand>
        <name>S-adenosyl-L-methionine</name>
        <dbReference type="ChEBI" id="CHEBI:59789"/>
    </ligand>
</feature>
<dbReference type="InterPro" id="IPR016899">
    <property type="entry name" value="mRNA_G-N7_MeTrfase_euk"/>
</dbReference>
<accession>A0AAF0JDC4</accession>
<comment type="function">
    <text evidence="1">Responsible for methylating the 5'-cap structure of mRNAs.</text>
</comment>
<dbReference type="EC" id="2.1.1.56" evidence="3 15"/>
<evidence type="ECO:0000256" key="15">
    <source>
        <dbReference type="PIRNR" id="PIRNR028762"/>
    </source>
</evidence>
<dbReference type="InterPro" id="IPR029063">
    <property type="entry name" value="SAM-dependent_MTases_sf"/>
</dbReference>
<feature type="compositionally biased region" description="Polar residues" evidence="18">
    <location>
        <begin position="37"/>
        <end position="50"/>
    </location>
</feature>
<reference evidence="20" key="1">
    <citation type="submission" date="2023-02" db="EMBL/GenBank/DDBJ databases">
        <title>Mating type loci evolution in Malassezia.</title>
        <authorList>
            <person name="Coelho M.A."/>
        </authorList>
    </citation>
    <scope>NUCLEOTIDE SEQUENCE</scope>
    <source>
        <strain evidence="20">CBS 14136</strain>
    </source>
</reference>
<evidence type="ECO:0000256" key="18">
    <source>
        <dbReference type="SAM" id="MobiDB-lite"/>
    </source>
</evidence>
<feature type="region of interest" description="Disordered" evidence="18">
    <location>
        <begin position="88"/>
        <end position="116"/>
    </location>
</feature>
<feature type="binding site" evidence="17">
    <location>
        <begin position="158"/>
        <end position="159"/>
    </location>
    <ligand>
        <name>mRNA</name>
        <dbReference type="ChEBI" id="CHEBI:33699"/>
    </ligand>
</feature>
<keyword evidence="21" id="KW-1185">Reference proteome</keyword>
<dbReference type="PANTHER" id="PTHR12189">
    <property type="entry name" value="MRNA GUANINE-7- METHYLTRANSFERASE"/>
    <property type="match status" value="1"/>
</dbReference>
<feature type="compositionally biased region" description="Basic residues" evidence="18">
    <location>
        <begin position="95"/>
        <end position="107"/>
    </location>
</feature>
<dbReference type="Pfam" id="PF03291">
    <property type="entry name" value="mRNA_G-N7_MeTrfase"/>
    <property type="match status" value="1"/>
</dbReference>
<feature type="domain" description="MRNA cap 0 methyltransferase" evidence="19">
    <location>
        <begin position="149"/>
        <end position="435"/>
    </location>
</feature>
<keyword evidence="4 15" id="KW-0489">Methyltransferase</keyword>
<evidence type="ECO:0000256" key="16">
    <source>
        <dbReference type="PIRSR" id="PIRSR028762-1"/>
    </source>
</evidence>
<dbReference type="PROSITE" id="PS51562">
    <property type="entry name" value="RNA_CAP0_MT"/>
    <property type="match status" value="1"/>
</dbReference>
<keyword evidence="6 15" id="KW-0808">Transferase</keyword>
<name>A0AAF0JDC4_9BASI</name>
<feature type="binding site" evidence="16">
    <location>
        <position position="208"/>
    </location>
    <ligand>
        <name>S-adenosyl-L-methionine</name>
        <dbReference type="ChEBI" id="CHEBI:59789"/>
    </ligand>
</feature>
<dbReference type="InterPro" id="IPR004971">
    <property type="entry name" value="mRNA_G-N7_MeTrfase_dom"/>
</dbReference>
<keyword evidence="10 15" id="KW-0539">Nucleus</keyword>
<keyword evidence="7 15" id="KW-0949">S-adenosyl-L-methionine</keyword>
<feature type="region of interest" description="Disordered" evidence="18">
    <location>
        <begin position="1"/>
        <end position="50"/>
    </location>
</feature>
<dbReference type="GO" id="GO:0003723">
    <property type="term" value="F:RNA binding"/>
    <property type="evidence" value="ECO:0007669"/>
    <property type="project" value="UniProtKB-KW"/>
</dbReference>
<feature type="site" description="mRNA cap binding" evidence="17">
    <location>
        <position position="195"/>
    </location>
</feature>
<evidence type="ECO:0000256" key="6">
    <source>
        <dbReference type="ARBA" id="ARBA00022679"/>
    </source>
</evidence>
<gene>
    <name evidence="20" type="primary">ABD1</name>
    <name evidence="20" type="ORF">MPSI1_001487</name>
</gene>
<dbReference type="PIRSF" id="PIRSF028762">
    <property type="entry name" value="ABD1"/>
    <property type="match status" value="1"/>
</dbReference>
<comment type="similarity">
    <text evidence="15">Belongs to the class I-like SAM-binding methyltransferase superfamily. mRNA cap 0 methyltransferase family.</text>
</comment>
<keyword evidence="5 15" id="KW-0507">mRNA processing</keyword>
<keyword evidence="8 15" id="KW-0694">RNA-binding</keyword>
<keyword evidence="9 15" id="KW-0506">mRNA capping</keyword>
<dbReference type="Proteomes" id="UP001214628">
    <property type="component" value="Chromosome 1"/>
</dbReference>
<dbReference type="EMBL" id="CP118375">
    <property type="protein sequence ID" value="WFD42837.1"/>
    <property type="molecule type" value="Genomic_DNA"/>
</dbReference>
<evidence type="ECO:0000256" key="8">
    <source>
        <dbReference type="ARBA" id="ARBA00022884"/>
    </source>
</evidence>
<dbReference type="AlphaFoldDB" id="A0AAF0JDC4"/>
<evidence type="ECO:0000256" key="9">
    <source>
        <dbReference type="ARBA" id="ARBA00023042"/>
    </source>
</evidence>
<evidence type="ECO:0000256" key="2">
    <source>
        <dbReference type="ARBA" id="ARBA00004123"/>
    </source>
</evidence>
<organism evidence="20 21">
    <name type="scientific">Malassezia psittaci</name>
    <dbReference type="NCBI Taxonomy" id="1821823"/>
    <lineage>
        <taxon>Eukaryota</taxon>
        <taxon>Fungi</taxon>
        <taxon>Dikarya</taxon>
        <taxon>Basidiomycota</taxon>
        <taxon>Ustilaginomycotina</taxon>
        <taxon>Malasseziomycetes</taxon>
        <taxon>Malasseziales</taxon>
        <taxon>Malasseziaceae</taxon>
        <taxon>Malassezia</taxon>
    </lineage>
</organism>
<dbReference type="InterPro" id="IPR039753">
    <property type="entry name" value="RG7MT1"/>
</dbReference>
<dbReference type="SUPFAM" id="SSF53335">
    <property type="entry name" value="S-adenosyl-L-methionine-dependent methyltransferases"/>
    <property type="match status" value="1"/>
</dbReference>
<evidence type="ECO:0000256" key="11">
    <source>
        <dbReference type="ARBA" id="ARBA00032772"/>
    </source>
</evidence>
<evidence type="ECO:0000313" key="20">
    <source>
        <dbReference type="EMBL" id="WFD42837.1"/>
    </source>
</evidence>
<evidence type="ECO:0000313" key="21">
    <source>
        <dbReference type="Proteomes" id="UP001214628"/>
    </source>
</evidence>
<evidence type="ECO:0000256" key="1">
    <source>
        <dbReference type="ARBA" id="ARBA00003378"/>
    </source>
</evidence>
<feature type="binding site" evidence="16">
    <location>
        <position position="186"/>
    </location>
    <ligand>
        <name>S-adenosyl-L-methionine</name>
        <dbReference type="ChEBI" id="CHEBI:59789"/>
    </ligand>
</feature>
<dbReference type="GO" id="GO:0005634">
    <property type="term" value="C:nucleus"/>
    <property type="evidence" value="ECO:0007669"/>
    <property type="project" value="UniProtKB-SubCell"/>
</dbReference>
<evidence type="ECO:0000256" key="13">
    <source>
        <dbReference type="ARBA" id="ARBA00044712"/>
    </source>
</evidence>
<evidence type="ECO:0000256" key="10">
    <source>
        <dbReference type="ARBA" id="ARBA00023242"/>
    </source>
</evidence>
<dbReference type="GO" id="GO:0004482">
    <property type="term" value="F:mRNA 5'-cap (guanine-N7-)-methyltransferase activity"/>
    <property type="evidence" value="ECO:0007669"/>
    <property type="project" value="UniProtKB-EC"/>
</dbReference>
<proteinExistence type="inferred from homology"/>
<evidence type="ECO:0000256" key="7">
    <source>
        <dbReference type="ARBA" id="ARBA00022691"/>
    </source>
</evidence>
<comment type="subcellular location">
    <subcellularLocation>
        <location evidence="2 15">Nucleus</location>
    </subcellularLocation>
</comment>
<evidence type="ECO:0000256" key="12">
    <source>
        <dbReference type="ARBA" id="ARBA00033387"/>
    </source>
</evidence>
<dbReference type="Gene3D" id="3.40.50.150">
    <property type="entry name" value="Vaccinia Virus protein VP39"/>
    <property type="match status" value="1"/>
</dbReference>
<feature type="binding site" evidence="16">
    <location>
        <position position="261"/>
    </location>
    <ligand>
        <name>S-adenosyl-L-methionine</name>
        <dbReference type="ChEBI" id="CHEBI:59789"/>
    </ligand>
</feature>
<evidence type="ECO:0000256" key="17">
    <source>
        <dbReference type="PIRSR" id="PIRSR028762-2"/>
    </source>
</evidence>
<dbReference type="PANTHER" id="PTHR12189:SF2">
    <property type="entry name" value="MRNA CAP GUANINE-N7 METHYLTRANSFERASE"/>
    <property type="match status" value="1"/>
</dbReference>
<protein>
    <recommendedName>
        <fullName evidence="14 15">mRNA cap guanine-N(7) methyltransferase</fullName>
        <ecNumber evidence="3 15">2.1.1.56</ecNumber>
    </recommendedName>
    <alternativeName>
        <fullName evidence="11 15">mRNA (guanine-N(7))-methyltransferase</fullName>
    </alternativeName>
    <alternativeName>
        <fullName evidence="12 15">mRNA cap methyltransferase</fullName>
    </alternativeName>
</protein>
<comment type="catalytic activity">
    <reaction evidence="13">
        <text>a 5'-end (5'-triphosphoguanosine)-ribonucleoside in mRNA + S-adenosyl-L-methionine = a 5'-end (N(7)-methyl 5'-triphosphoguanosine)-ribonucleoside in mRNA + S-adenosyl-L-homocysteine</text>
        <dbReference type="Rhea" id="RHEA:67008"/>
        <dbReference type="Rhea" id="RHEA-COMP:17166"/>
        <dbReference type="Rhea" id="RHEA-COMP:17167"/>
        <dbReference type="ChEBI" id="CHEBI:57856"/>
        <dbReference type="ChEBI" id="CHEBI:59789"/>
        <dbReference type="ChEBI" id="CHEBI:156461"/>
        <dbReference type="ChEBI" id="CHEBI:167617"/>
        <dbReference type="EC" id="2.1.1.56"/>
    </reaction>
</comment>
<feature type="compositionally biased region" description="Basic and acidic residues" evidence="18">
    <location>
        <begin position="20"/>
        <end position="32"/>
    </location>
</feature>
<feature type="site" description="mRNA cap binding" evidence="17">
    <location>
        <position position="189"/>
    </location>
</feature>
<evidence type="ECO:0000256" key="5">
    <source>
        <dbReference type="ARBA" id="ARBA00022664"/>
    </source>
</evidence>
<feature type="binding site" evidence="16">
    <location>
        <position position="266"/>
    </location>
    <ligand>
        <name>S-adenosyl-L-methionine</name>
        <dbReference type="ChEBI" id="CHEBI:59789"/>
    </ligand>
</feature>
<feature type="site" description="mRNA cap binding" evidence="17">
    <location>
        <position position="353"/>
    </location>
</feature>
<evidence type="ECO:0000256" key="3">
    <source>
        <dbReference type="ARBA" id="ARBA00011926"/>
    </source>
</evidence>
<feature type="compositionally biased region" description="Basic and acidic residues" evidence="18">
    <location>
        <begin position="1"/>
        <end position="12"/>
    </location>
</feature>
<evidence type="ECO:0000259" key="19">
    <source>
        <dbReference type="PROSITE" id="PS51562"/>
    </source>
</evidence>
<feature type="site" description="mRNA cap binding" evidence="17">
    <location>
        <position position="427"/>
    </location>
</feature>
<dbReference type="CDD" id="cd02440">
    <property type="entry name" value="AdoMet_MTases"/>
    <property type="match status" value="1"/>
</dbReference>
<sequence>MPGYDPVRDLRDSSNQSNFDIRHSAPTEENARELMAGSSNTQESSSNGTNLEAIPKESVTHGEAPMEPIAYQPTYRWSAPTTILTPITFEEMERRRARSKNPLRHRERNTDDSVGGRIRPYAEISAENGSVAEHYNKRQNIDRETRESSPIIPLKRFNNWIKSALIAMYAQPALGEHAQARVLEMGCGKGGDLMKWDRQHPSILVMIDVAEVSVNQARERYESGRFRWPASFFAFDCFREPLSSHIPQEILDPKFDTISLQFCMHYGWDTEEHARVMLKNIAQNLRPGGTFIGTTPDSETLMGRLDAIDSEGELSFGNENYRIEFEHRYEDGEKPFGNKYHFWLEDAVDDVPEYVVEWATFERLAEEYGLKLLYRSRFDQILADGYEKPRLRSLLERMRVVNPKQVAETGEVSPAMPASMWDVCTLYVGFAFEKVAL</sequence>